<feature type="domain" description="HTTM-like" evidence="6">
    <location>
        <begin position="18"/>
        <end position="356"/>
    </location>
</feature>
<keyword evidence="3 5" id="KW-1133">Transmembrane helix</keyword>
<comment type="caution">
    <text evidence="7">The sequence shown here is derived from an EMBL/GenBank/DDBJ whole genome shotgun (WGS) entry which is preliminary data.</text>
</comment>
<evidence type="ECO:0000256" key="5">
    <source>
        <dbReference type="SAM" id="Phobius"/>
    </source>
</evidence>
<organism evidence="7 8">
    <name type="scientific">Streptomyces silvisoli</name>
    <dbReference type="NCBI Taxonomy" id="3034235"/>
    <lineage>
        <taxon>Bacteria</taxon>
        <taxon>Bacillati</taxon>
        <taxon>Actinomycetota</taxon>
        <taxon>Actinomycetes</taxon>
        <taxon>Kitasatosporales</taxon>
        <taxon>Streptomycetaceae</taxon>
        <taxon>Streptomyces</taxon>
    </lineage>
</organism>
<dbReference type="Proteomes" id="UP001216579">
    <property type="component" value="Unassembled WGS sequence"/>
</dbReference>
<evidence type="ECO:0000313" key="8">
    <source>
        <dbReference type="Proteomes" id="UP001216579"/>
    </source>
</evidence>
<accession>A0ABT5ZM53</accession>
<evidence type="ECO:0000256" key="1">
    <source>
        <dbReference type="ARBA" id="ARBA00004127"/>
    </source>
</evidence>
<dbReference type="SMART" id="SM00752">
    <property type="entry name" value="HTTM"/>
    <property type="match status" value="1"/>
</dbReference>
<feature type="transmembrane region" description="Helical" evidence="5">
    <location>
        <begin position="21"/>
        <end position="42"/>
    </location>
</feature>
<dbReference type="PANTHER" id="PTHR39535:SF2">
    <property type="entry name" value="HTTM DOMAIN-CONTAINING PROTEIN"/>
    <property type="match status" value="1"/>
</dbReference>
<dbReference type="InterPro" id="IPR011020">
    <property type="entry name" value="HTTM-like"/>
</dbReference>
<comment type="subcellular location">
    <subcellularLocation>
        <location evidence="1">Endomembrane system</location>
        <topology evidence="1">Multi-pass membrane protein</topology>
    </subcellularLocation>
</comment>
<dbReference type="InterPro" id="IPR052964">
    <property type="entry name" value="Sporulation_signal_mat"/>
</dbReference>
<feature type="transmembrane region" description="Helical" evidence="5">
    <location>
        <begin position="194"/>
        <end position="213"/>
    </location>
</feature>
<feature type="transmembrane region" description="Helical" evidence="5">
    <location>
        <begin position="171"/>
        <end position="188"/>
    </location>
</feature>
<protein>
    <submittedName>
        <fullName evidence="7">HTTM domain-containing protein</fullName>
    </submittedName>
</protein>
<proteinExistence type="predicted"/>
<evidence type="ECO:0000256" key="2">
    <source>
        <dbReference type="ARBA" id="ARBA00022692"/>
    </source>
</evidence>
<name>A0ABT5ZM53_9ACTN</name>
<evidence type="ECO:0000256" key="3">
    <source>
        <dbReference type="ARBA" id="ARBA00022989"/>
    </source>
</evidence>
<dbReference type="PANTHER" id="PTHR39535">
    <property type="entry name" value="SPORULATION-DELAYING PROTEIN SDPB"/>
    <property type="match status" value="1"/>
</dbReference>
<feature type="transmembrane region" description="Helical" evidence="5">
    <location>
        <begin position="319"/>
        <end position="337"/>
    </location>
</feature>
<keyword evidence="8" id="KW-1185">Reference proteome</keyword>
<keyword evidence="2 5" id="KW-0812">Transmembrane</keyword>
<dbReference type="EMBL" id="JARJBC010000009">
    <property type="protein sequence ID" value="MDF3290898.1"/>
    <property type="molecule type" value="Genomic_DNA"/>
</dbReference>
<feature type="transmembrane region" description="Helical" evidence="5">
    <location>
        <begin position="286"/>
        <end position="307"/>
    </location>
</feature>
<reference evidence="7 8" key="1">
    <citation type="submission" date="2023-03" db="EMBL/GenBank/DDBJ databases">
        <title>Draft genome sequence of Streptomyces sp. RB6PN23 isolated from peat swamp forest in Thailand.</title>
        <authorList>
            <person name="Klaysubun C."/>
            <person name="Duangmal K."/>
        </authorList>
    </citation>
    <scope>NUCLEOTIDE SEQUENCE [LARGE SCALE GENOMIC DNA]</scope>
    <source>
        <strain evidence="7 8">RB6PN23</strain>
    </source>
</reference>
<evidence type="ECO:0000259" key="6">
    <source>
        <dbReference type="SMART" id="SM00752"/>
    </source>
</evidence>
<feature type="transmembrane region" description="Helical" evidence="5">
    <location>
        <begin position="83"/>
        <end position="103"/>
    </location>
</feature>
<evidence type="ECO:0000256" key="4">
    <source>
        <dbReference type="ARBA" id="ARBA00023136"/>
    </source>
</evidence>
<feature type="transmembrane region" description="Helical" evidence="5">
    <location>
        <begin position="234"/>
        <end position="254"/>
    </location>
</feature>
<keyword evidence="4 5" id="KW-0472">Membrane</keyword>
<gene>
    <name evidence="7" type="ORF">P3G67_16995</name>
</gene>
<evidence type="ECO:0000313" key="7">
    <source>
        <dbReference type="EMBL" id="MDF3290898.1"/>
    </source>
</evidence>
<sequence>MLRGADRTVARGLSRITGSAIAPYQSAVVRIGFSLTWLLFLLREWPHRDELYGPGSPWSWDMARTLIGTNHAFSLLMWSDSRLWFEVVYTAAIAFSVMLLLGWRTRTASILFMIGVLALQNRSVFVGDGGDNVLHIMAIYLAFTRCGQVWSLDSRRARRAAASAADGRDPVGLALWIGSALVLAWATAVGDLSGFWAVALWAALATQAAWRLVRRHAPGEPRTVLDMIANLVHGGAMLVIVVEVCLVYATAGWYKIQGSRWEDGTALYYPLHLNDFTPWPSLSHALAGNGLMVMLITYGTVIVQVAFPFTLFNRRVKNVLLALMMCEHAGIAVILGLPFFSLAMIAADAVFLPTGFLRWIGDRVVRLLRPARRAVIPRQRSADEPTTSTLV</sequence>